<dbReference type="WBParaSite" id="SMUV_0000586501-mRNA-1">
    <property type="protein sequence ID" value="SMUV_0000586501-mRNA-1"/>
    <property type="gene ID" value="SMUV_0000586501"/>
</dbReference>
<protein>
    <submittedName>
        <fullName evidence="3">Uncharacterized protein</fullName>
    </submittedName>
</protein>
<evidence type="ECO:0000313" key="3">
    <source>
        <dbReference type="WBParaSite" id="SMUV_0000586501-mRNA-1"/>
    </source>
</evidence>
<reference evidence="3" key="1">
    <citation type="submission" date="2017-02" db="UniProtKB">
        <authorList>
            <consortium name="WormBaseParasite"/>
        </authorList>
    </citation>
    <scope>IDENTIFICATION</scope>
</reference>
<sequence>MLKSFPSATSNAEEIVPTINLSTKSIPTDTATFTRASNDKPKKQLEHDLNPVMGASSILLSSRRFPLKCEEKNFQDEVLQYTPLSSSEDYCVPTNLSYKIEPYVRSKLSFEDPEIERNRHGVTPRMLEVYDYLTLKLDAIYNGRPSFEHFTQFFQRAVPRLCSKEWNVHYSRICPDDRRRDDNDNDDSDDRRSRKRVQRFDKPEKQKKMKFSRDRD</sequence>
<feature type="region of interest" description="Disordered" evidence="1">
    <location>
        <begin position="177"/>
        <end position="216"/>
    </location>
</feature>
<evidence type="ECO:0000256" key="1">
    <source>
        <dbReference type="SAM" id="MobiDB-lite"/>
    </source>
</evidence>
<evidence type="ECO:0000313" key="2">
    <source>
        <dbReference type="Proteomes" id="UP000046393"/>
    </source>
</evidence>
<dbReference type="AlphaFoldDB" id="A0A0N5AMQ0"/>
<dbReference type="Proteomes" id="UP000046393">
    <property type="component" value="Unplaced"/>
</dbReference>
<proteinExistence type="predicted"/>
<organism evidence="2 3">
    <name type="scientific">Syphacia muris</name>
    <dbReference type="NCBI Taxonomy" id="451379"/>
    <lineage>
        <taxon>Eukaryota</taxon>
        <taxon>Metazoa</taxon>
        <taxon>Ecdysozoa</taxon>
        <taxon>Nematoda</taxon>
        <taxon>Chromadorea</taxon>
        <taxon>Rhabditida</taxon>
        <taxon>Spirurina</taxon>
        <taxon>Oxyuridomorpha</taxon>
        <taxon>Oxyuroidea</taxon>
        <taxon>Oxyuridae</taxon>
        <taxon>Syphacia</taxon>
    </lineage>
</organism>
<name>A0A0N5AMQ0_9BILA</name>
<accession>A0A0N5AMQ0</accession>
<keyword evidence="2" id="KW-1185">Reference proteome</keyword>
<feature type="compositionally biased region" description="Basic and acidic residues" evidence="1">
    <location>
        <begin position="198"/>
        <end position="216"/>
    </location>
</feature>